<keyword evidence="2" id="KW-0238">DNA-binding</keyword>
<dbReference type="Pfam" id="PF12833">
    <property type="entry name" value="HTH_18"/>
    <property type="match status" value="1"/>
</dbReference>
<dbReference type="InterPro" id="IPR009057">
    <property type="entry name" value="Homeodomain-like_sf"/>
</dbReference>
<dbReference type="InterPro" id="IPR018060">
    <property type="entry name" value="HTH_AraC"/>
</dbReference>
<evidence type="ECO:0000313" key="5">
    <source>
        <dbReference type="EMBL" id="QNM14145.1"/>
    </source>
</evidence>
<dbReference type="GO" id="GO:0003700">
    <property type="term" value="F:DNA-binding transcription factor activity"/>
    <property type="evidence" value="ECO:0007669"/>
    <property type="project" value="InterPro"/>
</dbReference>
<sequence>MNQSELIHAIDTLYHRTYVPITLLDDEAGSLVFPRYAPIMSLKEKFEYLFVDDEFPLHIVNTYEMLGASFLYTSDQKRYRILIGPCALLNTSITSKFSYDIKAYISSETLESFKDYCVMFYDLIMQCSLDAHQIPIKYLHKEKLEKLPEETFEENLYERRSHDATSDSYQFELRFLEYVKKGQKEKIDWIFSKINKTYEVHLADDFFESTKLKFVTIVTLLTRQAIACGVPLDSAFSLSDALIQGLKNIHTVPECIRYMKYASYQFCDLIQSQAKQCSTLINQCLRYIDAHLYEKITLEDLSCTTGKSAVYISSRFKKEVGESLSDYVLKKKIEEAKQLLLFTDYSFQEISSLLNFTSQSHFTQRFKQICGQTPKGFRDKNFQY</sequence>
<dbReference type="PROSITE" id="PS00041">
    <property type="entry name" value="HTH_ARAC_FAMILY_1"/>
    <property type="match status" value="1"/>
</dbReference>
<evidence type="ECO:0000256" key="1">
    <source>
        <dbReference type="ARBA" id="ARBA00023015"/>
    </source>
</evidence>
<dbReference type="Gene3D" id="1.10.10.60">
    <property type="entry name" value="Homeodomain-like"/>
    <property type="match status" value="2"/>
</dbReference>
<dbReference type="RefSeq" id="WP_117455674.1">
    <property type="nucleotide sequence ID" value="NZ_CP060636.1"/>
</dbReference>
<keyword evidence="3" id="KW-0804">Transcription</keyword>
<keyword evidence="6" id="KW-1185">Reference proteome</keyword>
<protein>
    <submittedName>
        <fullName evidence="5">Helix-turn-helix transcriptional regulator</fullName>
    </submittedName>
</protein>
<keyword evidence="1" id="KW-0805">Transcription regulation</keyword>
<dbReference type="AlphaFoldDB" id="A0A7G9GTL3"/>
<dbReference type="InterPro" id="IPR018062">
    <property type="entry name" value="HTH_AraC-typ_CS"/>
</dbReference>
<dbReference type="KEGG" id="ehn:H9Q80_09520"/>
<feature type="domain" description="HTH araC/xylS-type" evidence="4">
    <location>
        <begin position="282"/>
        <end position="380"/>
    </location>
</feature>
<reference evidence="5 6" key="1">
    <citation type="submission" date="2020-08" db="EMBL/GenBank/DDBJ databases">
        <authorList>
            <person name="Liu C."/>
            <person name="Sun Q."/>
        </authorList>
    </citation>
    <scope>NUCLEOTIDE SEQUENCE [LARGE SCALE GENOMIC DNA]</scope>
    <source>
        <strain evidence="5 6">NSJ-61</strain>
    </source>
</reference>
<dbReference type="EMBL" id="CP060636">
    <property type="protein sequence ID" value="QNM14145.1"/>
    <property type="molecule type" value="Genomic_DNA"/>
</dbReference>
<evidence type="ECO:0000313" key="6">
    <source>
        <dbReference type="Proteomes" id="UP000515856"/>
    </source>
</evidence>
<dbReference type="SMART" id="SM00342">
    <property type="entry name" value="HTH_ARAC"/>
    <property type="match status" value="1"/>
</dbReference>
<organism evidence="5 6">
    <name type="scientific">[Eubacterium] hominis</name>
    <dbReference type="NCBI Taxonomy" id="2764325"/>
    <lineage>
        <taxon>Bacteria</taxon>
        <taxon>Bacillati</taxon>
        <taxon>Bacillota</taxon>
        <taxon>Erysipelotrichia</taxon>
        <taxon>Erysipelotrichales</taxon>
        <taxon>Erysipelotrichaceae</taxon>
        <taxon>Amedibacillus</taxon>
    </lineage>
</organism>
<dbReference type="PANTHER" id="PTHR43280">
    <property type="entry name" value="ARAC-FAMILY TRANSCRIPTIONAL REGULATOR"/>
    <property type="match status" value="1"/>
</dbReference>
<gene>
    <name evidence="5" type="ORF">H9Q80_09520</name>
</gene>
<name>A0A7G9GTL3_9FIRM</name>
<dbReference type="SUPFAM" id="SSF46689">
    <property type="entry name" value="Homeodomain-like"/>
    <property type="match status" value="2"/>
</dbReference>
<evidence type="ECO:0000259" key="4">
    <source>
        <dbReference type="PROSITE" id="PS01124"/>
    </source>
</evidence>
<accession>A0A7G9GTL3</accession>
<proteinExistence type="predicted"/>
<dbReference type="PROSITE" id="PS01124">
    <property type="entry name" value="HTH_ARAC_FAMILY_2"/>
    <property type="match status" value="1"/>
</dbReference>
<dbReference type="PANTHER" id="PTHR43280:SF34">
    <property type="entry name" value="ARAC-FAMILY TRANSCRIPTIONAL REGULATOR"/>
    <property type="match status" value="1"/>
</dbReference>
<evidence type="ECO:0000256" key="3">
    <source>
        <dbReference type="ARBA" id="ARBA00023163"/>
    </source>
</evidence>
<dbReference type="GO" id="GO:0043565">
    <property type="term" value="F:sequence-specific DNA binding"/>
    <property type="evidence" value="ECO:0007669"/>
    <property type="project" value="InterPro"/>
</dbReference>
<evidence type="ECO:0000256" key="2">
    <source>
        <dbReference type="ARBA" id="ARBA00023125"/>
    </source>
</evidence>
<dbReference type="Proteomes" id="UP000515856">
    <property type="component" value="Chromosome"/>
</dbReference>